<dbReference type="PROSITE" id="PS51257">
    <property type="entry name" value="PROKAR_LIPOPROTEIN"/>
    <property type="match status" value="1"/>
</dbReference>
<evidence type="ECO:0000256" key="1">
    <source>
        <dbReference type="SAM" id="SignalP"/>
    </source>
</evidence>
<dbReference type="EMBL" id="FCNV02000007">
    <property type="protein sequence ID" value="SAL35628.1"/>
    <property type="molecule type" value="Genomic_DNA"/>
</dbReference>
<proteinExistence type="predicted"/>
<keyword evidence="3" id="KW-1185">Reference proteome</keyword>
<dbReference type="Proteomes" id="UP000198263">
    <property type="component" value="Unassembled WGS sequence"/>
</dbReference>
<organism evidence="2 3">
    <name type="scientific">Caballeronia concitans</name>
    <dbReference type="NCBI Taxonomy" id="1777133"/>
    <lineage>
        <taxon>Bacteria</taxon>
        <taxon>Pseudomonadati</taxon>
        <taxon>Pseudomonadota</taxon>
        <taxon>Betaproteobacteria</taxon>
        <taxon>Burkholderiales</taxon>
        <taxon>Burkholderiaceae</taxon>
        <taxon>Caballeronia</taxon>
    </lineage>
</organism>
<reference evidence="2 3" key="1">
    <citation type="submission" date="2016-01" db="EMBL/GenBank/DDBJ databases">
        <authorList>
            <person name="Peeters C."/>
        </authorList>
    </citation>
    <scope>NUCLEOTIDE SEQUENCE [LARGE SCALE GENOMIC DNA]</scope>
    <source>
        <strain evidence="2">LMG 29315</strain>
    </source>
</reference>
<comment type="caution">
    <text evidence="2">The sequence shown here is derived from an EMBL/GenBank/DDBJ whole genome shotgun (WGS) entry which is preliminary data.</text>
</comment>
<dbReference type="AlphaFoldDB" id="A0A658QZY1"/>
<sequence>MNDFIKLFPMIFASALVLAGCAASATPDNARHLSETQCRDLAALRNHAPPSRERNASELTALRQAGYDPSKWYDPYYPEDLQVAQRRIDGWFQTDCQPAQTH</sequence>
<accession>A0A658QZY1</accession>
<feature type="chain" id="PRO_5024905397" description="Lipoprotein" evidence="1">
    <location>
        <begin position="26"/>
        <end position="102"/>
    </location>
</feature>
<dbReference type="RefSeq" id="WP_040049101.1">
    <property type="nucleotide sequence ID" value="NZ_FCNV02000007.1"/>
</dbReference>
<keyword evidence="1" id="KW-0732">Signal</keyword>
<gene>
    <name evidence="2" type="ORF">AWB72_03476</name>
</gene>
<name>A0A658QZY1_9BURK</name>
<dbReference type="OrthoDB" id="9028872at2"/>
<feature type="signal peptide" evidence="1">
    <location>
        <begin position="1"/>
        <end position="25"/>
    </location>
</feature>
<evidence type="ECO:0000313" key="3">
    <source>
        <dbReference type="Proteomes" id="UP000198263"/>
    </source>
</evidence>
<evidence type="ECO:0000313" key="2">
    <source>
        <dbReference type="EMBL" id="SAL35628.1"/>
    </source>
</evidence>
<evidence type="ECO:0008006" key="4">
    <source>
        <dbReference type="Google" id="ProtNLM"/>
    </source>
</evidence>
<protein>
    <recommendedName>
        <fullName evidence="4">Lipoprotein</fullName>
    </recommendedName>
</protein>